<evidence type="ECO:0000256" key="9">
    <source>
        <dbReference type="SAM" id="MobiDB-lite"/>
    </source>
</evidence>
<dbReference type="Gene3D" id="2.40.40.20">
    <property type="match status" value="1"/>
</dbReference>
<accession>A0ABU1K6E3</accession>
<organism evidence="11 12">
    <name type="scientific">Mesonia maritima</name>
    <dbReference type="NCBI Taxonomy" id="1793873"/>
    <lineage>
        <taxon>Bacteria</taxon>
        <taxon>Pseudomonadati</taxon>
        <taxon>Bacteroidota</taxon>
        <taxon>Flavobacteriia</taxon>
        <taxon>Flavobacteriales</taxon>
        <taxon>Flavobacteriaceae</taxon>
        <taxon>Mesonia</taxon>
    </lineage>
</organism>
<dbReference type="NCBIfam" id="TIGR02386">
    <property type="entry name" value="rpoC_TIGR"/>
    <property type="match status" value="1"/>
</dbReference>
<feature type="binding site" evidence="7">
    <location>
        <position position="909"/>
    </location>
    <ligand>
        <name>Zn(2+)</name>
        <dbReference type="ChEBI" id="CHEBI:29105"/>
        <label>2</label>
    </ligand>
</feature>
<dbReference type="SUPFAM" id="SSF64484">
    <property type="entry name" value="beta and beta-prime subunits of DNA dependent RNA-polymerase"/>
    <property type="match status" value="1"/>
</dbReference>
<reference evidence="11 12" key="1">
    <citation type="submission" date="2023-07" db="EMBL/GenBank/DDBJ databases">
        <title>Genomic Encyclopedia of Type Strains, Phase IV (KMG-IV): sequencing the most valuable type-strain genomes for metagenomic binning, comparative biology and taxonomic classification.</title>
        <authorList>
            <person name="Goeker M."/>
        </authorList>
    </citation>
    <scope>NUCLEOTIDE SEQUENCE [LARGE SCALE GENOMIC DNA]</scope>
    <source>
        <strain evidence="11 12">DSM 102814</strain>
    </source>
</reference>
<dbReference type="RefSeq" id="WP_309728286.1">
    <property type="nucleotide sequence ID" value="NZ_JAVDQA010000005.1"/>
</dbReference>
<evidence type="ECO:0000256" key="3">
    <source>
        <dbReference type="ARBA" id="ARBA00022695"/>
    </source>
</evidence>
<feature type="binding site" evidence="7">
    <location>
        <position position="825"/>
    </location>
    <ligand>
        <name>Zn(2+)</name>
        <dbReference type="ChEBI" id="CHEBI:29105"/>
        <label>2</label>
    </ligand>
</feature>
<dbReference type="Gene3D" id="1.10.40.90">
    <property type="match status" value="1"/>
</dbReference>
<dbReference type="InterPro" id="IPR044893">
    <property type="entry name" value="RNA_pol_Rpb1_clamp_domain"/>
</dbReference>
<feature type="region of interest" description="Disordered" evidence="9">
    <location>
        <begin position="328"/>
        <end position="347"/>
    </location>
</feature>
<dbReference type="InterPro" id="IPR045867">
    <property type="entry name" value="DNA-dir_RpoC_beta_prime"/>
</dbReference>
<comment type="caution">
    <text evidence="11">The sequence shown here is derived from an EMBL/GenBank/DDBJ whole genome shotgun (WGS) entry which is preliminary data.</text>
</comment>
<evidence type="ECO:0000313" key="12">
    <source>
        <dbReference type="Proteomes" id="UP001257659"/>
    </source>
</evidence>
<feature type="binding site" evidence="7">
    <location>
        <position position="477"/>
    </location>
    <ligand>
        <name>Mg(2+)</name>
        <dbReference type="ChEBI" id="CHEBI:18420"/>
    </ligand>
</feature>
<dbReference type="Pfam" id="PF00623">
    <property type="entry name" value="RNA_pol_Rpb1_2"/>
    <property type="match status" value="1"/>
</dbReference>
<dbReference type="InterPro" id="IPR007083">
    <property type="entry name" value="RNA_pol_Rpb1_4"/>
</dbReference>
<dbReference type="EC" id="2.7.7.6" evidence="7"/>
<evidence type="ECO:0000259" key="10">
    <source>
        <dbReference type="SMART" id="SM00663"/>
    </source>
</evidence>
<feature type="compositionally biased region" description="Polar residues" evidence="9">
    <location>
        <begin position="329"/>
        <end position="346"/>
    </location>
</feature>
<evidence type="ECO:0000256" key="4">
    <source>
        <dbReference type="ARBA" id="ARBA00022723"/>
    </source>
</evidence>
<feature type="binding site" evidence="7">
    <location>
        <position position="906"/>
    </location>
    <ligand>
        <name>Zn(2+)</name>
        <dbReference type="ChEBI" id="CHEBI:29105"/>
        <label>2</label>
    </ligand>
</feature>
<protein>
    <recommendedName>
        <fullName evidence="7">DNA-directed RNA polymerase subunit beta'</fullName>
        <shortName evidence="7">RNAP subunit beta'</shortName>
        <ecNumber evidence="7">2.7.7.6</ecNumber>
    </recommendedName>
    <alternativeName>
        <fullName evidence="7">RNA polymerase subunit beta'</fullName>
    </alternativeName>
    <alternativeName>
        <fullName evidence="7">Transcriptase subunit beta'</fullName>
    </alternativeName>
</protein>
<keyword evidence="5 7" id="KW-0804">Transcription</keyword>
<dbReference type="Gene3D" id="4.10.860.120">
    <property type="entry name" value="RNA polymerase II, clamp domain"/>
    <property type="match status" value="1"/>
</dbReference>
<evidence type="ECO:0000256" key="5">
    <source>
        <dbReference type="ARBA" id="ARBA00023163"/>
    </source>
</evidence>
<comment type="function">
    <text evidence="7 8">DNA-dependent RNA polymerase catalyzes the transcription of DNA into RNA using the four ribonucleoside triphosphates as substrates.</text>
</comment>
<dbReference type="InterPro" id="IPR012754">
    <property type="entry name" value="DNA-dir_RpoC_beta_prime_bact"/>
</dbReference>
<evidence type="ECO:0000313" key="11">
    <source>
        <dbReference type="EMBL" id="MDR6301171.1"/>
    </source>
</evidence>
<evidence type="ECO:0000256" key="6">
    <source>
        <dbReference type="ARBA" id="ARBA00048552"/>
    </source>
</evidence>
<dbReference type="Gene3D" id="1.10.1790.20">
    <property type="match status" value="1"/>
</dbReference>
<keyword evidence="7" id="KW-0460">Magnesium</keyword>
<dbReference type="Gene3D" id="1.10.150.390">
    <property type="match status" value="1"/>
</dbReference>
<dbReference type="InterPro" id="IPR007066">
    <property type="entry name" value="RNA_pol_Rpb1_3"/>
</dbReference>
<evidence type="ECO:0000256" key="8">
    <source>
        <dbReference type="RuleBase" id="RU004279"/>
    </source>
</evidence>
<dbReference type="HAMAP" id="MF_01322">
    <property type="entry name" value="RNApol_bact_RpoC"/>
    <property type="match status" value="1"/>
</dbReference>
<dbReference type="InterPro" id="IPR007081">
    <property type="entry name" value="RNA_pol_Rpb1_5"/>
</dbReference>
<dbReference type="Gene3D" id="2.40.50.100">
    <property type="match status" value="3"/>
</dbReference>
<dbReference type="InterPro" id="IPR006592">
    <property type="entry name" value="RNA_pol_N"/>
</dbReference>
<dbReference type="InterPro" id="IPR038120">
    <property type="entry name" value="Rpb1_funnel_sf"/>
</dbReference>
<feature type="binding site" evidence="7">
    <location>
        <position position="479"/>
    </location>
    <ligand>
        <name>Mg(2+)</name>
        <dbReference type="ChEBI" id="CHEBI:18420"/>
    </ligand>
</feature>
<dbReference type="PANTHER" id="PTHR19376">
    <property type="entry name" value="DNA-DIRECTED RNA POLYMERASE"/>
    <property type="match status" value="1"/>
</dbReference>
<sequence>MARNNDKNTQKRFNKISIGLASPESILAESRGEVLKPETINYRTHKPERDGLFCERIFGPVKDYECACGKYKRIRYKGIVCDRCGVEVTEKKVRRDRVGHINLVVPVAHIWYFRSLPNKIGYLLGIPSKKLDMIIYYERYVVIQAGIAKNEEGEPLKKMDFLTEEEYLNVLDSLPQENMYLEDSDPNKFIAKMGAECLIEILNRLDLDELSYELRHKANNETSKQRKTEALKRLQVVEAFRDANKDKENKPSWMIMKVVPVIPPELRPLVPLDGGRFATSDLNDLYRRVIIRNNRLKRLMEIKAPEVILRNEKRMLQESVDSLFDNTRKSSAVKTDSNRPLKSLSDSLKGKQGRFRQNLLGKRVDYSARSVIVVGPEMKLYECGLPKNMAAELYKPFVIRKLIERGIVKTVKSAKKIIDKKEPVVWDILENVLKGHPVLLNRAPTLHRLGIQAFQPKLIEGKAIQLHPLVCTAFNADFDGDQMAVHLPLGPEAILEAQLLMLASHNILNPANGSPVTVPSQDMVLGLYYMTKMRKSTPEKPMKGEGLTFYSFEEVNIAYNEKRVDLNAMIKVRAKDFNDKGELVTQIIETTVGRVLFNEEVPEQAGYINEVLTKKTLRDIIGRILKVTSVPETGEFLDKIKSLGYGFAFRGGLSFSLGDIIIPKEKYEMIDEANEQVEGIMANYNMGLITNNERYNQVIDIWTATNANLTELAMKRIREDQQGFNSVYMMLDSGARGSKEQIRQLTGMRGLMAKPKKSNSGGGEIIENPILSNFKEGLSILEYFISTHGARKGLADTALKTADAGYLTRRLVDVSQDVIVGEEDCGTLRGIEIKALKKNEEEVESLGERILGRTALNDIIDPISQEVFAEAGDEIDEKIVSKVENSALDAVEVRSALTCEAKKGICVKCYGRNLATGKTVQRGEAVGVVAAQSIGEPGTQLTLRTFHVGGIAGNISEENKVVAKFDGVAEIDDLKTVKGENAEGNEAEIVISRTSEIKIVDPKTGIVLSNNVIPYGAQLFVKPGDKIKEGTTVCQWDPYNGVIISEFAGKIKFENIEQGVTYQVETDEQTGFQEKVISESRNKKKIPTLLIMGKGDEVIRSYNLPVGAHLMVDDSEKIKIGKILVKIPRKSSKAGDITGGLPRVTELFEARNPSNPAVVSEIDGVVSFGKIKRGNREIIVESKLGEVKKYLVKLSNQILVQENDYVRAGMPLSDGSITPEDILNIKGPSAVQQYLVNEVQEVYRLQGVKINDKHFEVVVRQMMRKVKIQDPGDTIFLENQLVHKSDFIEENDDIFGMKVIEDAGNSENLKPGKIVTARELRDENSILRREDKALATARDAQPATATPILQGITRASLQTKSFISAASFQETTKVLNEAAVSGKVDTLEGLKENVIVGHKIPAGTGMREYDDIIVGSKEEFEEMMEEKQEVNYN</sequence>
<comment type="catalytic activity">
    <reaction evidence="6 7 8">
        <text>RNA(n) + a ribonucleoside 5'-triphosphate = RNA(n+1) + diphosphate</text>
        <dbReference type="Rhea" id="RHEA:21248"/>
        <dbReference type="Rhea" id="RHEA-COMP:14527"/>
        <dbReference type="Rhea" id="RHEA-COMP:17342"/>
        <dbReference type="ChEBI" id="CHEBI:33019"/>
        <dbReference type="ChEBI" id="CHEBI:61557"/>
        <dbReference type="ChEBI" id="CHEBI:140395"/>
        <dbReference type="EC" id="2.7.7.6"/>
    </reaction>
</comment>
<evidence type="ECO:0000256" key="2">
    <source>
        <dbReference type="ARBA" id="ARBA00022679"/>
    </source>
</evidence>
<dbReference type="Pfam" id="PF05000">
    <property type="entry name" value="RNA_pol_Rpb1_4"/>
    <property type="match status" value="1"/>
</dbReference>
<keyword evidence="2 7" id="KW-0808">Transferase</keyword>
<keyword evidence="3 7" id="KW-0548">Nucleotidyltransferase</keyword>
<gene>
    <name evidence="7" type="primary">rpoC</name>
    <name evidence="11" type="ORF">GGR31_001822</name>
</gene>
<dbReference type="Proteomes" id="UP001257659">
    <property type="component" value="Unassembled WGS sequence"/>
</dbReference>
<keyword evidence="4 7" id="KW-0479">Metal-binding</keyword>
<dbReference type="PANTHER" id="PTHR19376:SF54">
    <property type="entry name" value="DNA-DIRECTED RNA POLYMERASE SUBUNIT BETA"/>
    <property type="match status" value="1"/>
</dbReference>
<dbReference type="Pfam" id="PF04998">
    <property type="entry name" value="RNA_pol_Rpb1_5"/>
    <property type="match status" value="1"/>
</dbReference>
<dbReference type="GO" id="GO:0003899">
    <property type="term" value="F:DNA-directed RNA polymerase activity"/>
    <property type="evidence" value="ECO:0007669"/>
    <property type="project" value="UniProtKB-EC"/>
</dbReference>
<keyword evidence="7" id="KW-0862">Zinc</keyword>
<comment type="similarity">
    <text evidence="7 8">Belongs to the RNA polymerase beta' chain family.</text>
</comment>
<dbReference type="Pfam" id="PF04997">
    <property type="entry name" value="RNA_pol_Rpb1_1"/>
    <property type="match status" value="1"/>
</dbReference>
<comment type="cofactor">
    <cofactor evidence="7">
        <name>Zn(2+)</name>
        <dbReference type="ChEBI" id="CHEBI:29105"/>
    </cofactor>
    <text evidence="7">Binds 2 Zn(2+) ions per subunit.</text>
</comment>
<dbReference type="Pfam" id="PF04983">
    <property type="entry name" value="RNA_pol_Rpb1_3"/>
    <property type="match status" value="1"/>
</dbReference>
<feature type="binding site" evidence="7">
    <location>
        <position position="84"/>
    </location>
    <ligand>
        <name>Zn(2+)</name>
        <dbReference type="ChEBI" id="CHEBI:29105"/>
        <label>1</label>
    </ligand>
</feature>
<feature type="binding site" evidence="7">
    <location>
        <position position="81"/>
    </location>
    <ligand>
        <name>Zn(2+)</name>
        <dbReference type="ChEBI" id="CHEBI:29105"/>
        <label>1</label>
    </ligand>
</feature>
<dbReference type="InterPro" id="IPR042102">
    <property type="entry name" value="RNA_pol_Rpb1_3_sf"/>
</dbReference>
<proteinExistence type="inferred from homology"/>
<evidence type="ECO:0000256" key="7">
    <source>
        <dbReference type="HAMAP-Rule" id="MF_01322"/>
    </source>
</evidence>
<feature type="binding site" evidence="7">
    <location>
        <position position="68"/>
    </location>
    <ligand>
        <name>Zn(2+)</name>
        <dbReference type="ChEBI" id="CHEBI:29105"/>
        <label>1</label>
    </ligand>
</feature>
<name>A0ABU1K6E3_9FLAO</name>
<feature type="domain" description="RNA polymerase N-terminal" evidence="10">
    <location>
        <begin position="252"/>
        <end position="531"/>
    </location>
</feature>
<evidence type="ECO:0000256" key="1">
    <source>
        <dbReference type="ARBA" id="ARBA00022478"/>
    </source>
</evidence>
<dbReference type="InterPro" id="IPR000722">
    <property type="entry name" value="RNA_pol_asu"/>
</dbReference>
<dbReference type="InterPro" id="IPR007080">
    <property type="entry name" value="RNA_pol_Rpb1_1"/>
</dbReference>
<dbReference type="EMBL" id="JAVDQA010000005">
    <property type="protein sequence ID" value="MDR6301171.1"/>
    <property type="molecule type" value="Genomic_DNA"/>
</dbReference>
<dbReference type="SMART" id="SM00663">
    <property type="entry name" value="RPOLA_N"/>
    <property type="match status" value="1"/>
</dbReference>
<dbReference type="Gene3D" id="1.10.274.100">
    <property type="entry name" value="RNA polymerase Rpb1, domain 3"/>
    <property type="match status" value="2"/>
</dbReference>
<keyword evidence="12" id="KW-1185">Reference proteome</keyword>
<dbReference type="CDD" id="cd02655">
    <property type="entry name" value="RNAP_beta'_C"/>
    <property type="match status" value="1"/>
</dbReference>
<feature type="binding site" evidence="7">
    <location>
        <position position="66"/>
    </location>
    <ligand>
        <name>Zn(2+)</name>
        <dbReference type="ChEBI" id="CHEBI:29105"/>
        <label>1</label>
    </ligand>
</feature>
<dbReference type="CDD" id="cd01609">
    <property type="entry name" value="RNAP_beta'_N"/>
    <property type="match status" value="1"/>
</dbReference>
<comment type="cofactor">
    <cofactor evidence="7">
        <name>Mg(2+)</name>
        <dbReference type="ChEBI" id="CHEBI:18420"/>
    </cofactor>
    <text evidence="7">Binds 1 Mg(2+) ion per subunit.</text>
</comment>
<comment type="subunit">
    <text evidence="7">The RNAP catalytic core consists of 2 alpha, 1 beta, 1 beta' and 1 omega subunit. When a sigma factor is associated with the core the holoenzyme is formed, which can initiate transcription.</text>
</comment>
<dbReference type="GO" id="GO:0000428">
    <property type="term" value="C:DNA-directed RNA polymerase complex"/>
    <property type="evidence" value="ECO:0007669"/>
    <property type="project" value="UniProtKB-KW"/>
</dbReference>
<dbReference type="Gene3D" id="1.10.132.30">
    <property type="match status" value="1"/>
</dbReference>
<feature type="binding site" evidence="7">
    <location>
        <position position="481"/>
    </location>
    <ligand>
        <name>Mg(2+)</name>
        <dbReference type="ChEBI" id="CHEBI:18420"/>
    </ligand>
</feature>
<keyword evidence="1 7" id="KW-0240">DNA-directed RNA polymerase</keyword>
<feature type="binding site" evidence="7">
    <location>
        <position position="899"/>
    </location>
    <ligand>
        <name>Zn(2+)</name>
        <dbReference type="ChEBI" id="CHEBI:29105"/>
        <label>2</label>
    </ligand>
</feature>